<proteinExistence type="predicted"/>
<dbReference type="PANTHER" id="PTHR14150:SF12">
    <property type="entry name" value="U3 SMALL NUCLEOLAR RNA-ASSOCIATED PROTEIN 14 HOMOLOG A"/>
    <property type="match status" value="1"/>
</dbReference>
<evidence type="ECO:0000256" key="3">
    <source>
        <dbReference type="ARBA" id="ARBA00023242"/>
    </source>
</evidence>
<feature type="region of interest" description="Disordered" evidence="4">
    <location>
        <begin position="825"/>
        <end position="873"/>
    </location>
</feature>
<dbReference type="Proteomes" id="UP000734854">
    <property type="component" value="Unassembled WGS sequence"/>
</dbReference>
<keyword evidence="3" id="KW-0539">Nucleus</keyword>
<evidence type="ECO:0000313" key="5">
    <source>
        <dbReference type="EMBL" id="KAG6471777.1"/>
    </source>
</evidence>
<dbReference type="GO" id="GO:0032040">
    <property type="term" value="C:small-subunit processome"/>
    <property type="evidence" value="ECO:0007669"/>
    <property type="project" value="InterPro"/>
</dbReference>
<feature type="region of interest" description="Disordered" evidence="4">
    <location>
        <begin position="501"/>
        <end position="554"/>
    </location>
</feature>
<dbReference type="Pfam" id="PF04615">
    <property type="entry name" value="Utp14"/>
    <property type="match status" value="1"/>
</dbReference>
<organism evidence="5 6">
    <name type="scientific">Zingiber officinale</name>
    <name type="common">Ginger</name>
    <name type="synonym">Amomum zingiber</name>
    <dbReference type="NCBI Taxonomy" id="94328"/>
    <lineage>
        <taxon>Eukaryota</taxon>
        <taxon>Viridiplantae</taxon>
        <taxon>Streptophyta</taxon>
        <taxon>Embryophyta</taxon>
        <taxon>Tracheophyta</taxon>
        <taxon>Spermatophyta</taxon>
        <taxon>Magnoliopsida</taxon>
        <taxon>Liliopsida</taxon>
        <taxon>Zingiberales</taxon>
        <taxon>Zingiberaceae</taxon>
        <taxon>Zingiber</taxon>
    </lineage>
</organism>
<reference evidence="5 6" key="1">
    <citation type="submission" date="2020-08" db="EMBL/GenBank/DDBJ databases">
        <title>Plant Genome Project.</title>
        <authorList>
            <person name="Zhang R.-G."/>
        </authorList>
    </citation>
    <scope>NUCLEOTIDE SEQUENCE [LARGE SCALE GENOMIC DNA]</scope>
    <source>
        <tissue evidence="5">Rhizome</tissue>
    </source>
</reference>
<evidence type="ECO:0000256" key="1">
    <source>
        <dbReference type="ARBA" id="ARBA00004604"/>
    </source>
</evidence>
<dbReference type="EMBL" id="JACMSC010000020">
    <property type="protein sequence ID" value="KAG6471777.1"/>
    <property type="molecule type" value="Genomic_DNA"/>
</dbReference>
<feature type="compositionally biased region" description="Acidic residues" evidence="4">
    <location>
        <begin position="51"/>
        <end position="68"/>
    </location>
</feature>
<feature type="compositionally biased region" description="Acidic residues" evidence="4">
    <location>
        <begin position="91"/>
        <end position="115"/>
    </location>
</feature>
<feature type="region of interest" description="Disordered" evidence="4">
    <location>
        <begin position="404"/>
        <end position="433"/>
    </location>
</feature>
<feature type="region of interest" description="Disordered" evidence="4">
    <location>
        <begin position="562"/>
        <end position="581"/>
    </location>
</feature>
<evidence type="ECO:0000256" key="2">
    <source>
        <dbReference type="ARBA" id="ARBA00022553"/>
    </source>
</evidence>
<keyword evidence="2" id="KW-0597">Phosphoprotein</keyword>
<dbReference type="PANTHER" id="PTHR14150">
    <property type="entry name" value="U3 SMALL NUCLEOLAR RNA-ASSOCIATED PROTEIN 14"/>
    <property type="match status" value="1"/>
</dbReference>
<dbReference type="OrthoDB" id="277439at2759"/>
<evidence type="ECO:0000256" key="4">
    <source>
        <dbReference type="SAM" id="MobiDB-lite"/>
    </source>
</evidence>
<feature type="region of interest" description="Disordered" evidence="4">
    <location>
        <begin position="641"/>
        <end position="670"/>
    </location>
</feature>
<feature type="compositionally biased region" description="Basic residues" evidence="4">
    <location>
        <begin position="859"/>
        <end position="873"/>
    </location>
</feature>
<dbReference type="InterPro" id="IPR006709">
    <property type="entry name" value="SSU_processome_Utp14"/>
</dbReference>
<name>A0A8J5CBF6_ZINOF</name>
<gene>
    <name evidence="5" type="ORF">ZIOFF_069223</name>
</gene>
<feature type="compositionally biased region" description="Basic and acidic residues" evidence="4">
    <location>
        <begin position="69"/>
        <end position="79"/>
    </location>
</feature>
<feature type="compositionally biased region" description="Acidic residues" evidence="4">
    <location>
        <begin position="410"/>
        <end position="430"/>
    </location>
</feature>
<protein>
    <submittedName>
        <fullName evidence="5">Uncharacterized protein</fullName>
    </submittedName>
</protein>
<comment type="subcellular location">
    <subcellularLocation>
        <location evidence="1">Nucleus</location>
        <location evidence="1">Nucleolus</location>
    </subcellularLocation>
</comment>
<evidence type="ECO:0000313" key="6">
    <source>
        <dbReference type="Proteomes" id="UP000734854"/>
    </source>
</evidence>
<feature type="region of interest" description="Disordered" evidence="4">
    <location>
        <begin position="1"/>
        <end position="120"/>
    </location>
</feature>
<keyword evidence="6" id="KW-1185">Reference proteome</keyword>
<comment type="caution">
    <text evidence="5">The sequence shown here is derived from an EMBL/GenBank/DDBJ whole genome shotgun (WGS) entry which is preliminary data.</text>
</comment>
<accession>A0A8J5CBF6</accession>
<dbReference type="AlphaFoldDB" id="A0A8J5CBF6"/>
<dbReference type="GO" id="GO:0006364">
    <property type="term" value="P:rRNA processing"/>
    <property type="evidence" value="ECO:0007669"/>
    <property type="project" value="InterPro"/>
</dbReference>
<feature type="compositionally biased region" description="Acidic residues" evidence="4">
    <location>
        <begin position="643"/>
        <end position="654"/>
    </location>
</feature>
<sequence>MTGKNTKQIPKGTKKGGRDKKKRHGPRLPSAVRKELEHLNADPNLEQSELEKDEFGEDVYEYDEETPEEETRKNHRYDSVDNYEYELPKEFEDEDVPSEDEELDSEPSEKSDDDQENSRHPRMLEDITGLPSMAFDGHQKKQIVVTDFQGDLNGKKISIHDLLDPLQQEPGYKNLRKKLHKIETKPMTVQVPLPKEEREKLERKVVYYHTRKDMTKWEPLVKRNREAPTLHFDADVNLGFSTVEAIASEFEPRTEFEKKMALLVRDPEIVDAYNKDGARLLELNKINIEDVKEHQHRLAKMRSLLFNHEMKSKRIKKIKSKTYHRILKKERLKVASAMEMDPEVAKENARKQEFKRAEERMTLKHKNRSKWAQRILKRGLDIQDEGTRSAITEQLHQHALLTRKMNSIEDNSDDDDNSTDDNDNDDSDELLSEKGKKNVSKLLNKAKESTLKALEDASVLPKSGVFALPFMERGLKKQQDAVEEEARMALDEYDASLRQHEKGHDIKNPKSAKVSGRKVFGPLKDKLQKSHKRTKTFNDDHNSDSEGGSDTIDHADVDEEVNNPAQNANLGPASDDDSENATHSIFKSFDDIVKEPGPKTTFEVAIFASDSWKKINGENVVDAGSTKAAAIQNSQMLTHLPEPEDMDQDSDGDSEEKMVDGFLSSSPKRDYELPSQADLVHQAFAGDDVEAEFEKYKLEHLNEECPEPEKPELIPGWGQWTDIQQKRGMPSWMINEHKNAKRKREEALKKRKDASLKNVIISENVDKKAEKLLAKTLPFPYTSEEVYEQSIRMPIGPDFNPAITAGTLNRPTVVKKPGVIIKPIQYEEVDPNDDPDQPRRIVQKPKAQPKANKDNSARGKLKKMTSTKKKTKP</sequence>
<feature type="compositionally biased region" description="Basic residues" evidence="4">
    <location>
        <begin position="12"/>
        <end position="26"/>
    </location>
</feature>